<dbReference type="GO" id="GO:0008270">
    <property type="term" value="F:zinc ion binding"/>
    <property type="evidence" value="ECO:0007669"/>
    <property type="project" value="UniProtKB-KW"/>
</dbReference>
<accession>A0A835PHV6</accession>
<protein>
    <submittedName>
        <fullName evidence="4">Uncharacterized protein</fullName>
    </submittedName>
</protein>
<dbReference type="Proteomes" id="UP000636800">
    <property type="component" value="Unassembled WGS sequence"/>
</dbReference>
<dbReference type="OrthoDB" id="1746176at2759"/>
<comment type="caution">
    <text evidence="4">The sequence shown here is derived from an EMBL/GenBank/DDBJ whole genome shotgun (WGS) entry which is preliminary data.</text>
</comment>
<keyword evidence="6" id="KW-1185">Reference proteome</keyword>
<reference evidence="6 7" key="1">
    <citation type="journal article" date="2020" name="Nat. Food">
        <title>A phased Vanilla planifolia genome enables genetic improvement of flavour and production.</title>
        <authorList>
            <person name="Hasing T."/>
            <person name="Tang H."/>
            <person name="Brym M."/>
            <person name="Khazi F."/>
            <person name="Huang T."/>
            <person name="Chambers A.H."/>
        </authorList>
    </citation>
    <scope>NUCLEOTIDE SEQUENCE [LARGE SCALE GENOMIC DNA]</scope>
    <source>
        <tissue evidence="4">Leaf</tissue>
    </source>
</reference>
<dbReference type="SUPFAM" id="SSF57903">
    <property type="entry name" value="FYVE/PHD zinc finger"/>
    <property type="match status" value="1"/>
</dbReference>
<dbReference type="InterPro" id="IPR053057">
    <property type="entry name" value="XLG_GTP-binding"/>
</dbReference>
<dbReference type="PANTHER" id="PTHR36486:SF2">
    <property type="entry name" value="OS01G0977800 PROTEIN"/>
    <property type="match status" value="1"/>
</dbReference>
<evidence type="ECO:0000256" key="1">
    <source>
        <dbReference type="ARBA" id="ARBA00022771"/>
    </source>
</evidence>
<sequence>MEEQNPVSKSLQELRDLYAGIPDDSVDLTFKYLTVRDKKAAGAEPSEGQAERNSEAVNGSKEHDHGRERSPRQSCMGSRKGSRVMDEGRLTATGRPSGSLAAGQGQRKVVPHTNLCALCGVRVRLFSHRCLVCGRIYCNNCLSKGMGKMTEGRKCLECLGRRFNQRYISKAGKCGCCYGYSSEVKRQELIWAEKGARKSGGQA</sequence>
<keyword evidence="1" id="KW-0479">Metal-binding</keyword>
<dbReference type="CDD" id="cd00065">
    <property type="entry name" value="FYVE_like_SF"/>
    <property type="match status" value="1"/>
</dbReference>
<dbReference type="EMBL" id="JADCNM010000014">
    <property type="protein sequence ID" value="KAG0453557.1"/>
    <property type="molecule type" value="Genomic_DNA"/>
</dbReference>
<evidence type="ECO:0000313" key="7">
    <source>
        <dbReference type="Proteomes" id="UP000639772"/>
    </source>
</evidence>
<dbReference type="PANTHER" id="PTHR36486">
    <property type="entry name" value="OS01G0977800 PROTEIN"/>
    <property type="match status" value="1"/>
</dbReference>
<evidence type="ECO:0000313" key="5">
    <source>
        <dbReference type="EMBL" id="KAG0453557.1"/>
    </source>
</evidence>
<evidence type="ECO:0000256" key="3">
    <source>
        <dbReference type="SAM" id="MobiDB-lite"/>
    </source>
</evidence>
<gene>
    <name evidence="5" type="ORF">HPP92_024861</name>
    <name evidence="4" type="ORF">HPP92_025125</name>
</gene>
<keyword evidence="1" id="KW-0863">Zinc-finger</keyword>
<evidence type="ECO:0000256" key="2">
    <source>
        <dbReference type="ARBA" id="ARBA00022833"/>
    </source>
</evidence>
<dbReference type="EMBL" id="JADCNL010000014">
    <property type="protein sequence ID" value="KAG0452461.1"/>
    <property type="molecule type" value="Genomic_DNA"/>
</dbReference>
<proteinExistence type="predicted"/>
<name>A0A835PHV6_VANPL</name>
<dbReference type="Proteomes" id="UP000639772">
    <property type="component" value="Unassembled WGS sequence"/>
</dbReference>
<keyword evidence="2" id="KW-0862">Zinc</keyword>
<dbReference type="InterPro" id="IPR011011">
    <property type="entry name" value="Znf_FYVE_PHD"/>
</dbReference>
<evidence type="ECO:0000313" key="4">
    <source>
        <dbReference type="EMBL" id="KAG0452461.1"/>
    </source>
</evidence>
<feature type="region of interest" description="Disordered" evidence="3">
    <location>
        <begin position="39"/>
        <end position="105"/>
    </location>
</feature>
<evidence type="ECO:0000313" key="6">
    <source>
        <dbReference type="Proteomes" id="UP000636800"/>
    </source>
</evidence>
<feature type="compositionally biased region" description="Basic and acidic residues" evidence="3">
    <location>
        <begin position="49"/>
        <end position="71"/>
    </location>
</feature>
<organism evidence="4 6">
    <name type="scientific">Vanilla planifolia</name>
    <name type="common">Vanilla</name>
    <dbReference type="NCBI Taxonomy" id="51239"/>
    <lineage>
        <taxon>Eukaryota</taxon>
        <taxon>Viridiplantae</taxon>
        <taxon>Streptophyta</taxon>
        <taxon>Embryophyta</taxon>
        <taxon>Tracheophyta</taxon>
        <taxon>Spermatophyta</taxon>
        <taxon>Magnoliopsida</taxon>
        <taxon>Liliopsida</taxon>
        <taxon>Asparagales</taxon>
        <taxon>Orchidaceae</taxon>
        <taxon>Vanilloideae</taxon>
        <taxon>Vanilleae</taxon>
        <taxon>Vanilla</taxon>
    </lineage>
</organism>
<dbReference type="AlphaFoldDB" id="A0A835PHV6"/>